<dbReference type="GO" id="GO:0042026">
    <property type="term" value="P:protein refolding"/>
    <property type="evidence" value="ECO:0007669"/>
    <property type="project" value="TreeGrafter"/>
</dbReference>
<dbReference type="SUPFAM" id="SSF64397">
    <property type="entry name" value="Hsp33 domain"/>
    <property type="match status" value="1"/>
</dbReference>
<dbReference type="GO" id="GO:0044183">
    <property type="term" value="F:protein folding chaperone"/>
    <property type="evidence" value="ECO:0007669"/>
    <property type="project" value="TreeGrafter"/>
</dbReference>
<dbReference type="GO" id="GO:0005737">
    <property type="term" value="C:cytoplasm"/>
    <property type="evidence" value="ECO:0007669"/>
    <property type="project" value="InterPro"/>
</dbReference>
<evidence type="ECO:0000256" key="2">
    <source>
        <dbReference type="ARBA" id="ARBA00022833"/>
    </source>
</evidence>
<reference evidence="6 7" key="1">
    <citation type="submission" date="2019-06" db="EMBL/GenBank/DDBJ databases">
        <title>Draft genome of Aliikangiella marina GYP-15.</title>
        <authorList>
            <person name="Wang G."/>
        </authorList>
    </citation>
    <scope>NUCLEOTIDE SEQUENCE [LARGE SCALE GENOMIC DNA]</scope>
    <source>
        <strain evidence="6 7">GYP-15</strain>
    </source>
</reference>
<gene>
    <name evidence="6" type="ORF">FLL45_13695</name>
</gene>
<protein>
    <submittedName>
        <fullName evidence="6">Redox-regulated molecular chaperone Hsp33</fullName>
    </submittedName>
</protein>
<dbReference type="GO" id="GO:0051082">
    <property type="term" value="F:unfolded protein binding"/>
    <property type="evidence" value="ECO:0007669"/>
    <property type="project" value="InterPro"/>
</dbReference>
<organism evidence="6 7">
    <name type="scientific">Aliikangiella marina</name>
    <dbReference type="NCBI Taxonomy" id="1712262"/>
    <lineage>
        <taxon>Bacteria</taxon>
        <taxon>Pseudomonadati</taxon>
        <taxon>Pseudomonadota</taxon>
        <taxon>Gammaproteobacteria</taxon>
        <taxon>Oceanospirillales</taxon>
        <taxon>Pleioneaceae</taxon>
        <taxon>Aliikangiella</taxon>
    </lineage>
</organism>
<keyword evidence="4" id="KW-0143">Chaperone</keyword>
<dbReference type="CDD" id="cd00498">
    <property type="entry name" value="Hsp33"/>
    <property type="match status" value="1"/>
</dbReference>
<comment type="caution">
    <text evidence="6">The sequence shown here is derived from an EMBL/GenBank/DDBJ whole genome shotgun (WGS) entry which is preliminary data.</text>
</comment>
<dbReference type="OrthoDB" id="9793753at2"/>
<dbReference type="PIRSF" id="PIRSF005261">
    <property type="entry name" value="Heat_shock_Hsp33"/>
    <property type="match status" value="1"/>
</dbReference>
<dbReference type="PANTHER" id="PTHR30111:SF1">
    <property type="entry name" value="33 KDA CHAPERONIN"/>
    <property type="match status" value="1"/>
</dbReference>
<accession>A0A545T9L8</accession>
<dbReference type="InterPro" id="IPR016153">
    <property type="entry name" value="Heat_shock_Hsp33_N"/>
</dbReference>
<dbReference type="InterPro" id="IPR023212">
    <property type="entry name" value="Hsp33_helix_hairpin_bin_dom_sf"/>
</dbReference>
<dbReference type="Gene3D" id="1.10.287.480">
    <property type="entry name" value="helix hairpin bin"/>
    <property type="match status" value="1"/>
</dbReference>
<dbReference type="InterPro" id="IPR000397">
    <property type="entry name" value="Heat_shock_Hsp33"/>
</dbReference>
<dbReference type="AlphaFoldDB" id="A0A545T9L8"/>
<proteinExistence type="predicted"/>
<evidence type="ECO:0000256" key="5">
    <source>
        <dbReference type="ARBA" id="ARBA00023284"/>
    </source>
</evidence>
<dbReference type="Gene3D" id="3.55.30.10">
    <property type="entry name" value="Hsp33 domain"/>
    <property type="match status" value="1"/>
</dbReference>
<sequence>MSDLLHRFIFDTHGIRGEAVELKDTVERVLKGHDYPNVIANLLQQAAAVNLLLATTLKFEGKISLQLQTNSKLKMLVVQTTHKLGYRGLARYDKSADFSNDSFTDLVSGGHLSITIEPLKGKRYQGIVPLDGENLAECIENYFNQSEQLKTRIWLFNNESQVFGLFLQALPDMLSEDSFDHLVYLASTLKEEECLSVSSDIILHRLFHQESIRGMTTDQVKFTCGCSEKKMLDSLSLLPEEEITEIIESKGEVAVKCEFCLNQFSFSEVDIKTHHGVKGNQTRH</sequence>
<keyword evidence="1" id="KW-0963">Cytoplasm</keyword>
<dbReference type="EMBL" id="VIKR01000003">
    <property type="protein sequence ID" value="TQV73913.1"/>
    <property type="molecule type" value="Genomic_DNA"/>
</dbReference>
<dbReference type="Proteomes" id="UP000317839">
    <property type="component" value="Unassembled WGS sequence"/>
</dbReference>
<dbReference type="PANTHER" id="PTHR30111">
    <property type="entry name" value="33 KDA CHAPERONIN"/>
    <property type="match status" value="1"/>
</dbReference>
<dbReference type="Pfam" id="PF01430">
    <property type="entry name" value="HSP33"/>
    <property type="match status" value="1"/>
</dbReference>
<name>A0A545T9L8_9GAMM</name>
<evidence type="ECO:0000256" key="4">
    <source>
        <dbReference type="ARBA" id="ARBA00023186"/>
    </source>
</evidence>
<evidence type="ECO:0000256" key="3">
    <source>
        <dbReference type="ARBA" id="ARBA00023157"/>
    </source>
</evidence>
<dbReference type="SUPFAM" id="SSF118352">
    <property type="entry name" value="HSP33 redox switch-like"/>
    <property type="match status" value="1"/>
</dbReference>
<keyword evidence="7" id="KW-1185">Reference proteome</keyword>
<keyword evidence="5" id="KW-0676">Redox-active center</keyword>
<evidence type="ECO:0000313" key="6">
    <source>
        <dbReference type="EMBL" id="TQV73913.1"/>
    </source>
</evidence>
<keyword evidence="3" id="KW-1015">Disulfide bond</keyword>
<evidence type="ECO:0000313" key="7">
    <source>
        <dbReference type="Proteomes" id="UP000317839"/>
    </source>
</evidence>
<dbReference type="RefSeq" id="WP_142942620.1">
    <property type="nucleotide sequence ID" value="NZ_VIKR01000003.1"/>
</dbReference>
<evidence type="ECO:0000256" key="1">
    <source>
        <dbReference type="ARBA" id="ARBA00022490"/>
    </source>
</evidence>
<dbReference type="Gene3D" id="3.90.1280.10">
    <property type="entry name" value="HSP33 redox switch-like"/>
    <property type="match status" value="1"/>
</dbReference>
<dbReference type="InterPro" id="IPR016154">
    <property type="entry name" value="Heat_shock_Hsp33_C"/>
</dbReference>
<keyword evidence="2" id="KW-0862">Zinc</keyword>